<sequence length="105" mass="11514">MAETGGRQTDAVSPGLCTSHPVRHSTDQAVRLRHCNSRSDRWGERGLADTELWASAEDSRNSTKHRHGVREERVSIVALTVEMLTNEGDDYGDGEIEVAAVVIAQ</sequence>
<dbReference type="EMBL" id="BLXT01006999">
    <property type="protein sequence ID" value="GFO35576.1"/>
    <property type="molecule type" value="Genomic_DNA"/>
</dbReference>
<reference evidence="2 3" key="1">
    <citation type="journal article" date="2021" name="Elife">
        <title>Chloroplast acquisition without the gene transfer in kleptoplastic sea slugs, Plakobranchus ocellatus.</title>
        <authorList>
            <person name="Maeda T."/>
            <person name="Takahashi S."/>
            <person name="Yoshida T."/>
            <person name="Shimamura S."/>
            <person name="Takaki Y."/>
            <person name="Nagai Y."/>
            <person name="Toyoda A."/>
            <person name="Suzuki Y."/>
            <person name="Arimoto A."/>
            <person name="Ishii H."/>
            <person name="Satoh N."/>
            <person name="Nishiyama T."/>
            <person name="Hasebe M."/>
            <person name="Maruyama T."/>
            <person name="Minagawa J."/>
            <person name="Obokata J."/>
            <person name="Shigenobu S."/>
        </authorList>
    </citation>
    <scope>NUCLEOTIDE SEQUENCE [LARGE SCALE GENOMIC DNA]</scope>
</reference>
<evidence type="ECO:0000256" key="1">
    <source>
        <dbReference type="SAM" id="MobiDB-lite"/>
    </source>
</evidence>
<accession>A0AAV4CUJ3</accession>
<name>A0AAV4CUJ3_9GAST</name>
<feature type="compositionally biased region" description="Polar residues" evidence="1">
    <location>
        <begin position="1"/>
        <end position="11"/>
    </location>
</feature>
<comment type="caution">
    <text evidence="2">The sequence shown here is derived from an EMBL/GenBank/DDBJ whole genome shotgun (WGS) entry which is preliminary data.</text>
</comment>
<evidence type="ECO:0000313" key="2">
    <source>
        <dbReference type="EMBL" id="GFO35576.1"/>
    </source>
</evidence>
<proteinExistence type="predicted"/>
<organism evidence="2 3">
    <name type="scientific">Plakobranchus ocellatus</name>
    <dbReference type="NCBI Taxonomy" id="259542"/>
    <lineage>
        <taxon>Eukaryota</taxon>
        <taxon>Metazoa</taxon>
        <taxon>Spiralia</taxon>
        <taxon>Lophotrochozoa</taxon>
        <taxon>Mollusca</taxon>
        <taxon>Gastropoda</taxon>
        <taxon>Heterobranchia</taxon>
        <taxon>Euthyneura</taxon>
        <taxon>Panpulmonata</taxon>
        <taxon>Sacoglossa</taxon>
        <taxon>Placobranchoidea</taxon>
        <taxon>Plakobranchidae</taxon>
        <taxon>Plakobranchus</taxon>
    </lineage>
</organism>
<protein>
    <submittedName>
        <fullName evidence="2">Uncharacterized protein</fullName>
    </submittedName>
</protein>
<gene>
    <name evidence="2" type="ORF">PoB_006208100</name>
</gene>
<feature type="region of interest" description="Disordered" evidence="1">
    <location>
        <begin position="1"/>
        <end position="25"/>
    </location>
</feature>
<dbReference type="AlphaFoldDB" id="A0AAV4CUJ3"/>
<keyword evidence="3" id="KW-1185">Reference proteome</keyword>
<dbReference type="Proteomes" id="UP000735302">
    <property type="component" value="Unassembled WGS sequence"/>
</dbReference>
<evidence type="ECO:0000313" key="3">
    <source>
        <dbReference type="Proteomes" id="UP000735302"/>
    </source>
</evidence>